<dbReference type="OrthoDB" id="10496833at2759"/>
<dbReference type="Proteomes" id="UP000031036">
    <property type="component" value="Unassembled WGS sequence"/>
</dbReference>
<evidence type="ECO:0000313" key="2">
    <source>
        <dbReference type="EMBL" id="KHN77087.1"/>
    </source>
</evidence>
<evidence type="ECO:0000313" key="3">
    <source>
        <dbReference type="Proteomes" id="UP000031036"/>
    </source>
</evidence>
<dbReference type="EMBL" id="JPKZ01002385">
    <property type="protein sequence ID" value="KHN77087.1"/>
    <property type="molecule type" value="Genomic_DNA"/>
</dbReference>
<organism evidence="2 3">
    <name type="scientific">Toxocara canis</name>
    <name type="common">Canine roundworm</name>
    <dbReference type="NCBI Taxonomy" id="6265"/>
    <lineage>
        <taxon>Eukaryota</taxon>
        <taxon>Metazoa</taxon>
        <taxon>Ecdysozoa</taxon>
        <taxon>Nematoda</taxon>
        <taxon>Chromadorea</taxon>
        <taxon>Rhabditida</taxon>
        <taxon>Spirurina</taxon>
        <taxon>Ascaridomorpha</taxon>
        <taxon>Ascaridoidea</taxon>
        <taxon>Toxocaridae</taxon>
        <taxon>Toxocara</taxon>
    </lineage>
</organism>
<keyword evidence="1" id="KW-1133">Transmembrane helix</keyword>
<keyword evidence="3" id="KW-1185">Reference proteome</keyword>
<name>A0A0B2V6K1_TOXCA</name>
<keyword evidence="1" id="KW-0472">Membrane</keyword>
<gene>
    <name evidence="2" type="ORF">Tcan_10472</name>
</gene>
<protein>
    <submittedName>
        <fullName evidence="2">Uncharacterized protein</fullName>
    </submittedName>
</protein>
<evidence type="ECO:0000256" key="1">
    <source>
        <dbReference type="SAM" id="Phobius"/>
    </source>
</evidence>
<reference evidence="2 3" key="1">
    <citation type="submission" date="2014-11" db="EMBL/GenBank/DDBJ databases">
        <title>Genetic blueprint of the zoonotic pathogen Toxocara canis.</title>
        <authorList>
            <person name="Zhu X.-Q."/>
            <person name="Korhonen P.K."/>
            <person name="Cai H."/>
            <person name="Young N.D."/>
            <person name="Nejsum P."/>
            <person name="von Samson-Himmelstjerna G."/>
            <person name="Boag P.R."/>
            <person name="Tan P."/>
            <person name="Li Q."/>
            <person name="Min J."/>
            <person name="Yang Y."/>
            <person name="Wang X."/>
            <person name="Fang X."/>
            <person name="Hall R.S."/>
            <person name="Hofmann A."/>
            <person name="Sternberg P.W."/>
            <person name="Jex A.R."/>
            <person name="Gasser R.B."/>
        </authorList>
    </citation>
    <scope>NUCLEOTIDE SEQUENCE [LARGE SCALE GENOMIC DNA]</scope>
    <source>
        <strain evidence="2">PN_DK_2014</strain>
    </source>
</reference>
<proteinExistence type="predicted"/>
<feature type="transmembrane region" description="Helical" evidence="1">
    <location>
        <begin position="69"/>
        <end position="86"/>
    </location>
</feature>
<comment type="caution">
    <text evidence="2">The sequence shown here is derived from an EMBL/GenBank/DDBJ whole genome shotgun (WGS) entry which is preliminary data.</text>
</comment>
<dbReference type="AlphaFoldDB" id="A0A0B2V6K1"/>
<sequence>MQRPKPNSTDFIYGDVDEYGHPYKLKRWKIPVSNLCEPHFIHSTERVADEDSLSSSRQATISGVLYSPYNAHLFASIGLSFALMLWDI</sequence>
<keyword evidence="1" id="KW-0812">Transmembrane</keyword>
<accession>A0A0B2V6K1</accession>